<feature type="transmembrane region" description="Helical" evidence="9">
    <location>
        <begin position="7"/>
        <end position="25"/>
    </location>
</feature>
<feature type="transmembrane region" description="Helical" evidence="9">
    <location>
        <begin position="340"/>
        <end position="367"/>
    </location>
</feature>
<evidence type="ECO:0000256" key="2">
    <source>
        <dbReference type="ARBA" id="ARBA00022475"/>
    </source>
</evidence>
<dbReference type="Pfam" id="PF00015">
    <property type="entry name" value="MCPsignal"/>
    <property type="match status" value="1"/>
</dbReference>
<dbReference type="Gene3D" id="1.10.287.950">
    <property type="entry name" value="Methyl-accepting chemotaxis protein"/>
    <property type="match status" value="1"/>
</dbReference>
<evidence type="ECO:0000256" key="8">
    <source>
        <dbReference type="PROSITE-ProRule" id="PRU00284"/>
    </source>
</evidence>
<reference evidence="12 13" key="1">
    <citation type="submission" date="2019-02" db="EMBL/GenBank/DDBJ databases">
        <title>Complete Genome Sequence and Methylome Analysis of free living Spirochaetas.</title>
        <authorList>
            <person name="Fomenkov A."/>
            <person name="Dubinina G."/>
            <person name="Leshcheva N."/>
            <person name="Mikheeva N."/>
            <person name="Grabovich M."/>
            <person name="Vincze T."/>
            <person name="Roberts R.J."/>
        </authorList>
    </citation>
    <scope>NUCLEOTIDE SEQUENCE [LARGE SCALE GENOMIC DNA]</scope>
    <source>
        <strain evidence="12 13">K2</strain>
    </source>
</reference>
<evidence type="ECO:0000256" key="3">
    <source>
        <dbReference type="ARBA" id="ARBA00022692"/>
    </source>
</evidence>
<dbReference type="GO" id="GO:0007165">
    <property type="term" value="P:signal transduction"/>
    <property type="evidence" value="ECO:0007669"/>
    <property type="project" value="UniProtKB-KW"/>
</dbReference>
<evidence type="ECO:0000256" key="1">
    <source>
        <dbReference type="ARBA" id="ARBA00004651"/>
    </source>
</evidence>
<dbReference type="SMART" id="SM01049">
    <property type="entry name" value="Cache_2"/>
    <property type="match status" value="1"/>
</dbReference>
<dbReference type="AlphaFoldDB" id="A0A5C1QL32"/>
<dbReference type="SUPFAM" id="SSF58104">
    <property type="entry name" value="Methyl-accepting chemotaxis protein (MCP) signaling domain"/>
    <property type="match status" value="2"/>
</dbReference>
<keyword evidence="13" id="KW-1185">Reference proteome</keyword>
<comment type="similarity">
    <text evidence="7">Belongs to the methyl-accepting chemotaxis (MCP) protein family.</text>
</comment>
<keyword evidence="5 9" id="KW-0472">Membrane</keyword>
<dbReference type="PANTHER" id="PTHR32089:SF112">
    <property type="entry name" value="LYSOZYME-LIKE PROTEIN-RELATED"/>
    <property type="match status" value="1"/>
</dbReference>
<dbReference type="PANTHER" id="PTHR32089">
    <property type="entry name" value="METHYL-ACCEPTING CHEMOTAXIS PROTEIN MCPB"/>
    <property type="match status" value="1"/>
</dbReference>
<keyword evidence="3 9" id="KW-0812">Transmembrane</keyword>
<dbReference type="KEGG" id="ock:EXM22_02210"/>
<keyword evidence="2" id="KW-1003">Cell membrane</keyword>
<dbReference type="EMBL" id="CP036150">
    <property type="protein sequence ID" value="QEN06862.1"/>
    <property type="molecule type" value="Genomic_DNA"/>
</dbReference>
<dbReference type="RefSeq" id="WP_149484944.1">
    <property type="nucleotide sequence ID" value="NZ_CP036150.1"/>
</dbReference>
<evidence type="ECO:0000256" key="4">
    <source>
        <dbReference type="ARBA" id="ARBA00022989"/>
    </source>
</evidence>
<evidence type="ECO:0000313" key="13">
    <source>
        <dbReference type="Proteomes" id="UP000324209"/>
    </source>
</evidence>
<dbReference type="SMART" id="SM00283">
    <property type="entry name" value="MA"/>
    <property type="match status" value="1"/>
</dbReference>
<keyword evidence="4 9" id="KW-1133">Transmembrane helix</keyword>
<dbReference type="CDD" id="cd06225">
    <property type="entry name" value="HAMP"/>
    <property type="match status" value="1"/>
</dbReference>
<feature type="domain" description="HAMP" evidence="11">
    <location>
        <begin position="364"/>
        <end position="418"/>
    </location>
</feature>
<proteinExistence type="inferred from homology"/>
<dbReference type="PROSITE" id="PS50885">
    <property type="entry name" value="HAMP"/>
    <property type="match status" value="1"/>
</dbReference>
<dbReference type="InterPro" id="IPR004089">
    <property type="entry name" value="MCPsignal_dom"/>
</dbReference>
<keyword evidence="6 8" id="KW-0807">Transducer</keyword>
<dbReference type="Gene3D" id="3.30.450.20">
    <property type="entry name" value="PAS domain"/>
    <property type="match status" value="2"/>
</dbReference>
<dbReference type="SMART" id="SM00304">
    <property type="entry name" value="HAMP"/>
    <property type="match status" value="1"/>
</dbReference>
<evidence type="ECO:0000256" key="6">
    <source>
        <dbReference type="ARBA" id="ARBA00023224"/>
    </source>
</evidence>
<comment type="subcellular location">
    <subcellularLocation>
        <location evidence="1">Cell membrane</location>
        <topology evidence="1">Multi-pass membrane protein</topology>
    </subcellularLocation>
</comment>
<dbReference type="OrthoDB" id="369614at2"/>
<feature type="domain" description="Methyl-accepting transducer" evidence="10">
    <location>
        <begin position="465"/>
        <end position="694"/>
    </location>
</feature>
<dbReference type="Proteomes" id="UP000324209">
    <property type="component" value="Chromosome"/>
</dbReference>
<dbReference type="GO" id="GO:0005886">
    <property type="term" value="C:plasma membrane"/>
    <property type="evidence" value="ECO:0007669"/>
    <property type="project" value="UniProtKB-SubCell"/>
</dbReference>
<dbReference type="Gene3D" id="6.10.340.10">
    <property type="match status" value="1"/>
</dbReference>
<evidence type="ECO:0000313" key="12">
    <source>
        <dbReference type="EMBL" id="QEN06862.1"/>
    </source>
</evidence>
<evidence type="ECO:0000256" key="7">
    <source>
        <dbReference type="ARBA" id="ARBA00029447"/>
    </source>
</evidence>
<evidence type="ECO:0000259" key="10">
    <source>
        <dbReference type="PROSITE" id="PS50111"/>
    </source>
</evidence>
<evidence type="ECO:0000256" key="5">
    <source>
        <dbReference type="ARBA" id="ARBA00023136"/>
    </source>
</evidence>
<dbReference type="InterPro" id="IPR004010">
    <property type="entry name" value="Double_Cache_2"/>
</dbReference>
<sequence length="752" mass="82823">MKIITKIMLPVAIVFLISFVSLYFMTKKNLNENYTAMIELLVNEKLDAYHNLLEGSSENLRAYEEETLSATKDRLLNVVQLAKSGVEHFYNLEQSGQFSRSEAQSLAREYIANLSFGADNYLFAFQDDYTNIVTPVAALLGKNLEDRLDVKGNPYVKQYVDNCVKDGYAFTKYWFVKPGDTEASEKISATIYFEEWGWILGTGEYIDNIQISLDEKTASANEMLREAMYGSSNIDLSGNPELEKILLDAYPFIVSSDGSFVYYKDKSLEGTKPDLRDSETGEELLPLFLEIKNGRVEYHFTKNGEGSYKKTSLLRYVEEDDVVISFSYYQDDVDNLITTVFIGIFIPLIISMIAILGVIIAFTLMVVGNIKKTNNMLKNISQGDGDLTQVLEVKTRDELYEMAESFNYFVNNLRILIANVKESIDGTNRVKQEITAGTEETTTAIEQISATLNSIGTQIDTLDKNIGGNAVAIEQVTTNMVSIDDQINDQASMVEESTAAITEMIASLKNVANITSAKKESTTALSEMADEGKKKIDETSSAFKVAVDQIQSIQVMANTINAIASQTNLLSMNAAIEAAHAGDAGKGFAVVADEIRKLAETSALSSSNITKMIKEITSSVDIADNNVDATSMVFDSILKEIVDTVNAFSEIEASVAELNIGGQQVLDASGQINDVTSQIKAGSNEISNGVQSMLKSSDMIKEVSQKVTSGMAEAQAGTQEIVNSMQFMIELSQKLDNIVLELKDKFGTFKTE</sequence>
<gene>
    <name evidence="12" type="ORF">EXM22_02210</name>
</gene>
<evidence type="ECO:0000256" key="9">
    <source>
        <dbReference type="SAM" id="Phobius"/>
    </source>
</evidence>
<protein>
    <submittedName>
        <fullName evidence="12">HAMP domain-containing protein</fullName>
    </submittedName>
</protein>
<dbReference type="InterPro" id="IPR033480">
    <property type="entry name" value="sCache_2"/>
</dbReference>
<dbReference type="Pfam" id="PF00672">
    <property type="entry name" value="HAMP"/>
    <property type="match status" value="1"/>
</dbReference>
<dbReference type="PROSITE" id="PS50111">
    <property type="entry name" value="CHEMOTAXIS_TRANSDUC_2"/>
    <property type="match status" value="1"/>
</dbReference>
<name>A0A5C1QL32_9SPIO</name>
<evidence type="ECO:0000259" key="11">
    <source>
        <dbReference type="PROSITE" id="PS50885"/>
    </source>
</evidence>
<dbReference type="Pfam" id="PF08269">
    <property type="entry name" value="dCache_2"/>
    <property type="match status" value="2"/>
</dbReference>
<dbReference type="InterPro" id="IPR003660">
    <property type="entry name" value="HAMP_dom"/>
</dbReference>
<accession>A0A5C1QL32</accession>
<organism evidence="12 13">
    <name type="scientific">Oceanispirochaeta crateris</name>
    <dbReference type="NCBI Taxonomy" id="2518645"/>
    <lineage>
        <taxon>Bacteria</taxon>
        <taxon>Pseudomonadati</taxon>
        <taxon>Spirochaetota</taxon>
        <taxon>Spirochaetia</taxon>
        <taxon>Spirochaetales</taxon>
        <taxon>Spirochaetaceae</taxon>
        <taxon>Oceanispirochaeta</taxon>
    </lineage>
</organism>